<evidence type="ECO:0000256" key="1">
    <source>
        <dbReference type="ARBA" id="ARBA00004127"/>
    </source>
</evidence>
<keyword evidence="2 5" id="KW-0812">Transmembrane</keyword>
<feature type="transmembrane region" description="Helical" evidence="5">
    <location>
        <begin position="226"/>
        <end position="248"/>
    </location>
</feature>
<accession>A0A2A4X1Y8</accession>
<dbReference type="GO" id="GO:0012505">
    <property type="term" value="C:endomembrane system"/>
    <property type="evidence" value="ECO:0007669"/>
    <property type="project" value="UniProtKB-SubCell"/>
</dbReference>
<evidence type="ECO:0000256" key="4">
    <source>
        <dbReference type="ARBA" id="ARBA00023136"/>
    </source>
</evidence>
<evidence type="ECO:0000256" key="2">
    <source>
        <dbReference type="ARBA" id="ARBA00022692"/>
    </source>
</evidence>
<dbReference type="Pfam" id="PF01988">
    <property type="entry name" value="VIT1"/>
    <property type="match status" value="1"/>
</dbReference>
<comment type="caution">
    <text evidence="6">The sequence shown here is derived from an EMBL/GenBank/DDBJ whole genome shotgun (WGS) entry which is preliminary data.</text>
</comment>
<feature type="transmembrane region" description="Helical" evidence="5">
    <location>
        <begin position="73"/>
        <end position="94"/>
    </location>
</feature>
<organism evidence="6 7">
    <name type="scientific">Aerophobetes bacterium</name>
    <dbReference type="NCBI Taxonomy" id="2030807"/>
    <lineage>
        <taxon>Bacteria</taxon>
        <taxon>Candidatus Aerophobota</taxon>
    </lineage>
</organism>
<evidence type="ECO:0008006" key="8">
    <source>
        <dbReference type="Google" id="ProtNLM"/>
    </source>
</evidence>
<dbReference type="InterPro" id="IPR008217">
    <property type="entry name" value="Ccc1_fam"/>
</dbReference>
<feature type="transmembrane region" description="Helical" evidence="5">
    <location>
        <begin position="174"/>
        <end position="194"/>
    </location>
</feature>
<dbReference type="EMBL" id="NVUK01000027">
    <property type="protein sequence ID" value="PCI76550.1"/>
    <property type="molecule type" value="Genomic_DNA"/>
</dbReference>
<name>A0A2A4X1Y8_UNCAE</name>
<protein>
    <recommendedName>
        <fullName evidence="8">VIT family protein</fullName>
    </recommendedName>
</protein>
<dbReference type="Proteomes" id="UP000218775">
    <property type="component" value="Unassembled WGS sequence"/>
</dbReference>
<gene>
    <name evidence="6" type="ORF">COB21_04260</name>
</gene>
<keyword evidence="4 5" id="KW-0472">Membrane</keyword>
<evidence type="ECO:0000313" key="6">
    <source>
        <dbReference type="EMBL" id="PCI76550.1"/>
    </source>
</evidence>
<comment type="subcellular location">
    <subcellularLocation>
        <location evidence="1">Endomembrane system</location>
        <topology evidence="1">Multi-pass membrane protein</topology>
    </subcellularLocation>
</comment>
<dbReference type="AlphaFoldDB" id="A0A2A4X1Y8"/>
<dbReference type="GO" id="GO:0030026">
    <property type="term" value="P:intracellular manganese ion homeostasis"/>
    <property type="evidence" value="ECO:0007669"/>
    <property type="project" value="InterPro"/>
</dbReference>
<dbReference type="GO" id="GO:0005384">
    <property type="term" value="F:manganese ion transmembrane transporter activity"/>
    <property type="evidence" value="ECO:0007669"/>
    <property type="project" value="InterPro"/>
</dbReference>
<evidence type="ECO:0000313" key="7">
    <source>
        <dbReference type="Proteomes" id="UP000218775"/>
    </source>
</evidence>
<reference evidence="7" key="1">
    <citation type="submission" date="2017-08" db="EMBL/GenBank/DDBJ databases">
        <title>A dynamic microbial community with high functional redundancy inhabits the cold, oxic subseafloor aquifer.</title>
        <authorList>
            <person name="Tully B.J."/>
            <person name="Wheat C.G."/>
            <person name="Glazer B.T."/>
            <person name="Huber J.A."/>
        </authorList>
    </citation>
    <scope>NUCLEOTIDE SEQUENCE [LARGE SCALE GENOMIC DNA]</scope>
</reference>
<evidence type="ECO:0000256" key="3">
    <source>
        <dbReference type="ARBA" id="ARBA00022989"/>
    </source>
</evidence>
<feature type="transmembrane region" description="Helical" evidence="5">
    <location>
        <begin position="200"/>
        <end position="219"/>
    </location>
</feature>
<evidence type="ECO:0000256" key="5">
    <source>
        <dbReference type="SAM" id="Phobius"/>
    </source>
</evidence>
<proteinExistence type="predicted"/>
<keyword evidence="3 5" id="KW-1133">Transmembrane helix</keyword>
<sequence>MSKHDHFEGAGVKDHLKRALLKGRRVQEHTHTPPLPSHLFAMGESMKEITILLSLLFLLSTFIHHLAPSLPLFAAALTLLWTLYKAANNSLVAFEKLGRLHQLVEEEHHEIKHNRPQEREELTAMYRLKGFEEPLLPQVIDVLMADDHRLLMVMLEEELGMQLESEEHPIKRGLFTSVGTLIIGTIATLGFCFFPSWLNIALLAALFCGCSIFSAYVQAVRKTQSVIWSIAIGAVSLGLSYVFLSSLIQN</sequence>